<protein>
    <submittedName>
        <fullName evidence="2">Uncharacterized protein</fullName>
    </submittedName>
</protein>
<evidence type="ECO:0000256" key="1">
    <source>
        <dbReference type="SAM" id="MobiDB-lite"/>
    </source>
</evidence>
<organism evidence="2 3">
    <name type="scientific">Symbiodinium microadriaticum</name>
    <name type="common">Dinoflagellate</name>
    <name type="synonym">Zooxanthella microadriatica</name>
    <dbReference type="NCBI Taxonomy" id="2951"/>
    <lineage>
        <taxon>Eukaryota</taxon>
        <taxon>Sar</taxon>
        <taxon>Alveolata</taxon>
        <taxon>Dinophyceae</taxon>
        <taxon>Suessiales</taxon>
        <taxon>Symbiodiniaceae</taxon>
        <taxon>Symbiodinium</taxon>
    </lineage>
</organism>
<proteinExistence type="predicted"/>
<dbReference type="EMBL" id="LSRX01002420">
    <property type="protein sequence ID" value="OLP75541.1"/>
    <property type="molecule type" value="Genomic_DNA"/>
</dbReference>
<evidence type="ECO:0000313" key="3">
    <source>
        <dbReference type="Proteomes" id="UP000186817"/>
    </source>
</evidence>
<sequence length="320" mass="35610">MMVRAFEKGKGKGHFARARLEAQKDNKQAWLINSGASSRLVGDQMFDQMEVLQGLCKGEMAREGWEVSTGVTGGSRHCCEGRRRAQYSRPWNKDLMAEMIKVVLDTSPASSESEVPEKASWSNGPPDAPQEFGYACLEMCDLSLQVINLIVVHALLRGYTRTSEQFAASRHAPVAERASLEAAATAEQEPPTDPVDDGVGWSELKMRDRVVYLQKPSFVRDDVTDKSLDVDKANDGKKTEIRALDTLRESDADGETKDDIARASVVARDYASGGEYEFKGKKVWMLLLAYVGDLTSDECLQRSRSKAQQIISMQRNNQFM</sequence>
<gene>
    <name evidence="2" type="ORF">AK812_SmicGene44645</name>
</gene>
<evidence type="ECO:0000313" key="2">
    <source>
        <dbReference type="EMBL" id="OLP75541.1"/>
    </source>
</evidence>
<dbReference type="Proteomes" id="UP000186817">
    <property type="component" value="Unassembled WGS sequence"/>
</dbReference>
<keyword evidence="3" id="KW-1185">Reference proteome</keyword>
<comment type="caution">
    <text evidence="2">The sequence shown here is derived from an EMBL/GenBank/DDBJ whole genome shotgun (WGS) entry which is preliminary data.</text>
</comment>
<reference evidence="2 3" key="1">
    <citation type="submission" date="2016-02" db="EMBL/GenBank/DDBJ databases">
        <title>Genome analysis of coral dinoflagellate symbionts highlights evolutionary adaptations to a symbiotic lifestyle.</title>
        <authorList>
            <person name="Aranda M."/>
            <person name="Li Y."/>
            <person name="Liew Y.J."/>
            <person name="Baumgarten S."/>
            <person name="Simakov O."/>
            <person name="Wilson M."/>
            <person name="Piel J."/>
            <person name="Ashoor H."/>
            <person name="Bougouffa S."/>
            <person name="Bajic V.B."/>
            <person name="Ryu T."/>
            <person name="Ravasi T."/>
            <person name="Bayer T."/>
            <person name="Micklem G."/>
            <person name="Kim H."/>
            <person name="Bhak J."/>
            <person name="Lajeunesse T.C."/>
            <person name="Voolstra C.R."/>
        </authorList>
    </citation>
    <scope>NUCLEOTIDE SEQUENCE [LARGE SCALE GENOMIC DNA]</scope>
    <source>
        <strain evidence="2 3">CCMP2467</strain>
    </source>
</reference>
<name>A0A1Q9BXY6_SYMMI</name>
<dbReference type="AlphaFoldDB" id="A0A1Q9BXY6"/>
<accession>A0A1Q9BXY6</accession>
<feature type="compositionally biased region" description="Low complexity" evidence="1">
    <location>
        <begin position="178"/>
        <end position="189"/>
    </location>
</feature>
<dbReference type="OrthoDB" id="10278846at2759"/>
<feature type="region of interest" description="Disordered" evidence="1">
    <location>
        <begin position="178"/>
        <end position="200"/>
    </location>
</feature>